<evidence type="ECO:0000313" key="2">
    <source>
        <dbReference type="EMBL" id="GEQ77299.1"/>
    </source>
</evidence>
<organism evidence="2 3">
    <name type="scientific">Comamonas testosteroni</name>
    <name type="common">Pseudomonas testosteroni</name>
    <dbReference type="NCBI Taxonomy" id="285"/>
    <lineage>
        <taxon>Bacteria</taxon>
        <taxon>Pseudomonadati</taxon>
        <taxon>Pseudomonadota</taxon>
        <taxon>Betaproteobacteria</taxon>
        <taxon>Burkholderiales</taxon>
        <taxon>Comamonadaceae</taxon>
        <taxon>Comamonas</taxon>
    </lineage>
</organism>
<accession>A0A5A7MK91</accession>
<name>A0A5A7MK91_COMTE</name>
<protein>
    <recommendedName>
        <fullName evidence="4">Transmembrane protein</fullName>
    </recommendedName>
</protein>
<dbReference type="AlphaFoldDB" id="A0A5A7MK91"/>
<reference evidence="2 3" key="1">
    <citation type="journal article" date="2019" name="Microbiol. Resour. Announc.">
        <title>Draft Genome Sequence of Comamonas testosteroni TA441, a Bacterium That Has a Cryptic Phenol Degradation Gene Cluster.</title>
        <authorList>
            <person name="Arai H."/>
            <person name="Ishii M."/>
        </authorList>
    </citation>
    <scope>NUCLEOTIDE SEQUENCE [LARGE SCALE GENOMIC DNA]</scope>
    <source>
        <strain evidence="2 3">TA441</strain>
    </source>
</reference>
<dbReference type="Proteomes" id="UP000323105">
    <property type="component" value="Unassembled WGS sequence"/>
</dbReference>
<evidence type="ECO:0000313" key="3">
    <source>
        <dbReference type="Proteomes" id="UP000323105"/>
    </source>
</evidence>
<feature type="transmembrane region" description="Helical" evidence="1">
    <location>
        <begin position="6"/>
        <end position="30"/>
    </location>
</feature>
<dbReference type="EMBL" id="BKBW01000011">
    <property type="protein sequence ID" value="GEQ77299.1"/>
    <property type="molecule type" value="Genomic_DNA"/>
</dbReference>
<sequence>MSEVVAFLLWCCIDFVLIFTGKIVVVIASFGQWRGEKLRSSEGRLYSGAGALWFKRDGQRVITATGLLFIGVLFYVPLALISFGYFFRK</sequence>
<gene>
    <name evidence="2" type="ORF">CTTA_4304</name>
</gene>
<comment type="caution">
    <text evidence="2">The sequence shown here is derived from an EMBL/GenBank/DDBJ whole genome shotgun (WGS) entry which is preliminary data.</text>
</comment>
<keyword evidence="1" id="KW-1133">Transmembrane helix</keyword>
<evidence type="ECO:0008006" key="4">
    <source>
        <dbReference type="Google" id="ProtNLM"/>
    </source>
</evidence>
<keyword evidence="1" id="KW-0472">Membrane</keyword>
<keyword evidence="1" id="KW-0812">Transmembrane</keyword>
<evidence type="ECO:0000256" key="1">
    <source>
        <dbReference type="SAM" id="Phobius"/>
    </source>
</evidence>
<dbReference type="RefSeq" id="WP_149356735.1">
    <property type="nucleotide sequence ID" value="NZ_BKBW01000011.1"/>
</dbReference>
<proteinExistence type="predicted"/>
<feature type="transmembrane region" description="Helical" evidence="1">
    <location>
        <begin position="61"/>
        <end position="87"/>
    </location>
</feature>